<evidence type="ECO:0000256" key="1">
    <source>
        <dbReference type="SAM" id="MobiDB-lite"/>
    </source>
</evidence>
<protein>
    <submittedName>
        <fullName evidence="2">Uncharacterized protein</fullName>
    </submittedName>
</protein>
<keyword evidence="3" id="KW-1185">Reference proteome</keyword>
<reference evidence="2 3" key="1">
    <citation type="journal article" date="2023" name="Plants (Basel)">
        <title>Bridging the Gap: Combining Genomics and Transcriptomics Approaches to Understand Stylosanthes scabra, an Orphan Legume from the Brazilian Caatinga.</title>
        <authorList>
            <person name="Ferreira-Neto J.R.C."/>
            <person name="da Silva M.D."/>
            <person name="Binneck E."/>
            <person name="de Melo N.F."/>
            <person name="da Silva R.H."/>
            <person name="de Melo A.L.T.M."/>
            <person name="Pandolfi V."/>
            <person name="Bustamante F.O."/>
            <person name="Brasileiro-Vidal A.C."/>
            <person name="Benko-Iseppon A.M."/>
        </authorList>
    </citation>
    <scope>NUCLEOTIDE SEQUENCE [LARGE SCALE GENOMIC DNA]</scope>
    <source>
        <tissue evidence="2">Leaves</tissue>
    </source>
</reference>
<sequence length="168" mass="18833">MPIVDEVSIQQMFQCYHQKKSHVSSIELYVEFEQVIAEAVNDVSHVDLERQTVLEEMDSGSEDEFEANYEAPDKEEGDEGVDVAVQNVTNQLASQHPFGVPSCMRQLDNVDINAPEFPEYANIGMLIVESISILYPIRRRYSVNFNPEISHGLQPIVIAPGPTIPPTS</sequence>
<dbReference type="Proteomes" id="UP001341840">
    <property type="component" value="Unassembled WGS sequence"/>
</dbReference>
<organism evidence="2 3">
    <name type="scientific">Stylosanthes scabra</name>
    <dbReference type="NCBI Taxonomy" id="79078"/>
    <lineage>
        <taxon>Eukaryota</taxon>
        <taxon>Viridiplantae</taxon>
        <taxon>Streptophyta</taxon>
        <taxon>Embryophyta</taxon>
        <taxon>Tracheophyta</taxon>
        <taxon>Spermatophyta</taxon>
        <taxon>Magnoliopsida</taxon>
        <taxon>eudicotyledons</taxon>
        <taxon>Gunneridae</taxon>
        <taxon>Pentapetalae</taxon>
        <taxon>rosids</taxon>
        <taxon>fabids</taxon>
        <taxon>Fabales</taxon>
        <taxon>Fabaceae</taxon>
        <taxon>Papilionoideae</taxon>
        <taxon>50 kb inversion clade</taxon>
        <taxon>dalbergioids sensu lato</taxon>
        <taxon>Dalbergieae</taxon>
        <taxon>Pterocarpus clade</taxon>
        <taxon>Stylosanthes</taxon>
    </lineage>
</organism>
<feature type="region of interest" description="Disordered" evidence="1">
    <location>
        <begin position="56"/>
        <end position="78"/>
    </location>
</feature>
<gene>
    <name evidence="2" type="ORF">PIB30_075132</name>
</gene>
<accession>A0ABU6TPI0</accession>
<proteinExistence type="predicted"/>
<evidence type="ECO:0000313" key="3">
    <source>
        <dbReference type="Proteomes" id="UP001341840"/>
    </source>
</evidence>
<name>A0ABU6TPI0_9FABA</name>
<comment type="caution">
    <text evidence="2">The sequence shown here is derived from an EMBL/GenBank/DDBJ whole genome shotgun (WGS) entry which is preliminary data.</text>
</comment>
<dbReference type="EMBL" id="JASCZI010091571">
    <property type="protein sequence ID" value="MED6150712.1"/>
    <property type="molecule type" value="Genomic_DNA"/>
</dbReference>
<evidence type="ECO:0000313" key="2">
    <source>
        <dbReference type="EMBL" id="MED6150712.1"/>
    </source>
</evidence>